<comment type="subunit">
    <text evidence="8">Homodimer.</text>
</comment>
<dbReference type="CDD" id="cd00560">
    <property type="entry name" value="PanC"/>
    <property type="match status" value="1"/>
</dbReference>
<dbReference type="EC" id="6.3.2.1" evidence="8"/>
<dbReference type="RefSeq" id="WP_106522994.1">
    <property type="nucleotide sequence ID" value="NZ_PYGD01000004.1"/>
</dbReference>
<dbReference type="InterPro" id="IPR003721">
    <property type="entry name" value="Pantoate_ligase"/>
</dbReference>
<dbReference type="Gene3D" id="3.40.50.620">
    <property type="entry name" value="HUPs"/>
    <property type="match status" value="1"/>
</dbReference>
<feature type="active site" description="Proton donor" evidence="8">
    <location>
        <position position="37"/>
    </location>
</feature>
<evidence type="ECO:0000256" key="7">
    <source>
        <dbReference type="ARBA" id="ARBA00048258"/>
    </source>
</evidence>
<feature type="binding site" evidence="8">
    <location>
        <begin position="30"/>
        <end position="37"/>
    </location>
    <ligand>
        <name>ATP</name>
        <dbReference type="ChEBI" id="CHEBI:30616"/>
    </ligand>
</feature>
<sequence>MYIFHKSEALKAYLDEQKAAGNSSGFVPTMGALHQGHLSLIRQARTENGIAVCSIFVNPTQFNDPQDLAKYPRTIEADIALLIEAGCDALFLPEVDEVYPDGQQLKEPYDLGYVETVLEGAFRPGHFQGVAQVVERLLLLTAPDRLYLGQKDYQQCMVLKRLIELKQLPVTLHIVPTSREADGLAMSSRNRRLTEPQRALAGLLYQCLVSIQVKKNLQPFAIVQKECREILEKKGFRPDYIQLADADTLELLEEYDANRPVVALIAAFIGDIRLIDNLIL</sequence>
<accession>A0A2P8D3W0</accession>
<dbReference type="Gene3D" id="3.30.1300.10">
    <property type="entry name" value="Pantoate-beta-alanine ligase, C-terminal domain"/>
    <property type="match status" value="1"/>
</dbReference>
<organism evidence="9 10">
    <name type="scientific">Taibaiella chishuiensis</name>
    <dbReference type="NCBI Taxonomy" id="1434707"/>
    <lineage>
        <taxon>Bacteria</taxon>
        <taxon>Pseudomonadati</taxon>
        <taxon>Bacteroidota</taxon>
        <taxon>Chitinophagia</taxon>
        <taxon>Chitinophagales</taxon>
        <taxon>Chitinophagaceae</taxon>
        <taxon>Taibaiella</taxon>
    </lineage>
</organism>
<comment type="caution">
    <text evidence="8">Lacks conserved residue(s) required for the propagation of feature annotation.</text>
</comment>
<dbReference type="GO" id="GO:0005524">
    <property type="term" value="F:ATP binding"/>
    <property type="evidence" value="ECO:0007669"/>
    <property type="project" value="UniProtKB-KW"/>
</dbReference>
<keyword evidence="10" id="KW-1185">Reference proteome</keyword>
<keyword evidence="8" id="KW-0963">Cytoplasm</keyword>
<evidence type="ECO:0000256" key="2">
    <source>
        <dbReference type="ARBA" id="ARBA00009256"/>
    </source>
</evidence>
<comment type="subcellular location">
    <subcellularLocation>
        <location evidence="8">Cytoplasm</location>
    </subcellularLocation>
</comment>
<dbReference type="Pfam" id="PF02569">
    <property type="entry name" value="Pantoate_ligase"/>
    <property type="match status" value="1"/>
</dbReference>
<feature type="binding site" evidence="8">
    <location>
        <position position="61"/>
    </location>
    <ligand>
        <name>(R)-pantoate</name>
        <dbReference type="ChEBI" id="CHEBI:15980"/>
    </ligand>
</feature>
<dbReference type="UniPathway" id="UPA00028">
    <property type="reaction ID" value="UER00005"/>
</dbReference>
<feature type="binding site" evidence="8">
    <location>
        <position position="61"/>
    </location>
    <ligand>
        <name>beta-alanine</name>
        <dbReference type="ChEBI" id="CHEBI:57966"/>
    </ligand>
</feature>
<reference evidence="9 10" key="1">
    <citation type="submission" date="2018-03" db="EMBL/GenBank/DDBJ databases">
        <title>Genomic Encyclopedia of Type Strains, Phase III (KMG-III): the genomes of soil and plant-associated and newly described type strains.</title>
        <authorList>
            <person name="Whitman W."/>
        </authorList>
    </citation>
    <scope>NUCLEOTIDE SEQUENCE [LARGE SCALE GENOMIC DNA]</scope>
    <source>
        <strain evidence="9 10">CGMCC 1.12700</strain>
    </source>
</reference>
<dbReference type="SUPFAM" id="SSF52374">
    <property type="entry name" value="Nucleotidylyl transferase"/>
    <property type="match status" value="1"/>
</dbReference>
<dbReference type="GO" id="GO:0005737">
    <property type="term" value="C:cytoplasm"/>
    <property type="evidence" value="ECO:0007669"/>
    <property type="project" value="UniProtKB-SubCell"/>
</dbReference>
<evidence type="ECO:0000256" key="8">
    <source>
        <dbReference type="HAMAP-Rule" id="MF_00158"/>
    </source>
</evidence>
<evidence type="ECO:0000256" key="5">
    <source>
        <dbReference type="ARBA" id="ARBA00022741"/>
    </source>
</evidence>
<evidence type="ECO:0000256" key="1">
    <source>
        <dbReference type="ARBA" id="ARBA00004990"/>
    </source>
</evidence>
<dbReference type="AlphaFoldDB" id="A0A2P8D3W0"/>
<evidence type="ECO:0000256" key="6">
    <source>
        <dbReference type="ARBA" id="ARBA00022840"/>
    </source>
</evidence>
<name>A0A2P8D3W0_9BACT</name>
<protein>
    <recommendedName>
        <fullName evidence="8">Pantothenate synthetase</fullName>
        <shortName evidence="8">PS</shortName>
        <ecNumber evidence="8">6.3.2.1</ecNumber>
    </recommendedName>
    <alternativeName>
        <fullName evidence="8">Pantoate--beta-alanine ligase</fullName>
    </alternativeName>
    <alternativeName>
        <fullName evidence="8">Pantoate-activating enzyme</fullName>
    </alternativeName>
</protein>
<comment type="caution">
    <text evidence="9">The sequence shown here is derived from an EMBL/GenBank/DDBJ whole genome shotgun (WGS) entry which is preliminary data.</text>
</comment>
<dbReference type="InterPro" id="IPR014729">
    <property type="entry name" value="Rossmann-like_a/b/a_fold"/>
</dbReference>
<proteinExistence type="inferred from homology"/>
<gene>
    <name evidence="8" type="primary">panC</name>
    <name evidence="9" type="ORF">B0I18_1047</name>
</gene>
<keyword evidence="3 8" id="KW-0436">Ligase</keyword>
<dbReference type="GO" id="GO:0015940">
    <property type="term" value="P:pantothenate biosynthetic process"/>
    <property type="evidence" value="ECO:0007669"/>
    <property type="project" value="UniProtKB-UniRule"/>
</dbReference>
<comment type="function">
    <text evidence="8">Catalyzes the condensation of pantoate with beta-alanine in an ATP-dependent reaction via a pantoyl-adenylate intermediate.</text>
</comment>
<comment type="similarity">
    <text evidence="2 8">Belongs to the pantothenate synthetase family.</text>
</comment>
<comment type="pathway">
    <text evidence="1 8">Cofactor biosynthesis; (R)-pantothenate biosynthesis; (R)-pantothenate from (R)-pantoate and beta-alanine: step 1/1.</text>
</comment>
<evidence type="ECO:0000256" key="3">
    <source>
        <dbReference type="ARBA" id="ARBA00022598"/>
    </source>
</evidence>
<keyword evidence="6 8" id="KW-0067">ATP-binding</keyword>
<comment type="catalytic activity">
    <reaction evidence="7 8">
        <text>(R)-pantoate + beta-alanine + ATP = (R)-pantothenate + AMP + diphosphate + H(+)</text>
        <dbReference type="Rhea" id="RHEA:10912"/>
        <dbReference type="ChEBI" id="CHEBI:15378"/>
        <dbReference type="ChEBI" id="CHEBI:15980"/>
        <dbReference type="ChEBI" id="CHEBI:29032"/>
        <dbReference type="ChEBI" id="CHEBI:30616"/>
        <dbReference type="ChEBI" id="CHEBI:33019"/>
        <dbReference type="ChEBI" id="CHEBI:57966"/>
        <dbReference type="ChEBI" id="CHEBI:456215"/>
        <dbReference type="EC" id="6.3.2.1"/>
    </reaction>
</comment>
<keyword evidence="5 8" id="KW-0547">Nucleotide-binding</keyword>
<dbReference type="HAMAP" id="MF_00158">
    <property type="entry name" value="PanC"/>
    <property type="match status" value="1"/>
</dbReference>
<dbReference type="PANTHER" id="PTHR21299">
    <property type="entry name" value="CYTIDYLATE KINASE/PANTOATE-BETA-ALANINE LIGASE"/>
    <property type="match status" value="1"/>
</dbReference>
<evidence type="ECO:0000313" key="10">
    <source>
        <dbReference type="Proteomes" id="UP000240572"/>
    </source>
</evidence>
<dbReference type="GO" id="GO:0004592">
    <property type="term" value="F:pantoate-beta-alanine ligase activity"/>
    <property type="evidence" value="ECO:0007669"/>
    <property type="project" value="UniProtKB-UniRule"/>
</dbReference>
<dbReference type="OrthoDB" id="9773087at2"/>
<dbReference type="EMBL" id="PYGD01000004">
    <property type="protein sequence ID" value="PSK91913.1"/>
    <property type="molecule type" value="Genomic_DNA"/>
</dbReference>
<dbReference type="PANTHER" id="PTHR21299:SF1">
    <property type="entry name" value="PANTOATE--BETA-ALANINE LIGASE"/>
    <property type="match status" value="1"/>
</dbReference>
<dbReference type="InterPro" id="IPR042176">
    <property type="entry name" value="Pantoate_ligase_C"/>
</dbReference>
<dbReference type="NCBIfam" id="TIGR00018">
    <property type="entry name" value="panC"/>
    <property type="match status" value="1"/>
</dbReference>
<feature type="binding site" evidence="8">
    <location>
        <position position="155"/>
    </location>
    <ligand>
        <name>(R)-pantoate</name>
        <dbReference type="ChEBI" id="CHEBI:15980"/>
    </ligand>
</feature>
<dbReference type="Proteomes" id="UP000240572">
    <property type="component" value="Unassembled WGS sequence"/>
</dbReference>
<feature type="binding site" evidence="8">
    <location>
        <begin position="186"/>
        <end position="189"/>
    </location>
    <ligand>
        <name>ATP</name>
        <dbReference type="ChEBI" id="CHEBI:30616"/>
    </ligand>
</feature>
<evidence type="ECO:0000313" key="9">
    <source>
        <dbReference type="EMBL" id="PSK91913.1"/>
    </source>
</evidence>
<feature type="binding site" evidence="8">
    <location>
        <begin position="149"/>
        <end position="152"/>
    </location>
    <ligand>
        <name>ATP</name>
        <dbReference type="ChEBI" id="CHEBI:30616"/>
    </ligand>
</feature>
<evidence type="ECO:0000256" key="4">
    <source>
        <dbReference type="ARBA" id="ARBA00022655"/>
    </source>
</evidence>
<comment type="miscellaneous">
    <text evidence="8">The reaction proceeds by a bi uni uni bi ping pong mechanism.</text>
</comment>
<keyword evidence="4 8" id="KW-0566">Pantothenate biosynthesis</keyword>